<dbReference type="EMBL" id="CP018047">
    <property type="protein sequence ID" value="AQU70202.1"/>
    <property type="molecule type" value="Genomic_DNA"/>
</dbReference>
<feature type="region of interest" description="Disordered" evidence="1">
    <location>
        <begin position="1"/>
        <end position="27"/>
    </location>
</feature>
<evidence type="ECO:0000256" key="1">
    <source>
        <dbReference type="SAM" id="MobiDB-lite"/>
    </source>
</evidence>
<reference evidence="2 3" key="1">
    <citation type="submission" date="2016-11" db="EMBL/GenBank/DDBJ databases">
        <title>Complete genome sequence of Streptomyces niveus SCSIO 3406.</title>
        <authorList>
            <person name="Zhu Q."/>
            <person name="Cheng W."/>
            <person name="Song Y."/>
            <person name="Li Q."/>
            <person name="Ju J."/>
        </authorList>
    </citation>
    <scope>NUCLEOTIDE SEQUENCE [LARGE SCALE GENOMIC DNA]</scope>
    <source>
        <strain evidence="2 3">SCSIO 3406</strain>
    </source>
</reference>
<dbReference type="RefSeq" id="WP_078078881.1">
    <property type="nucleotide sequence ID" value="NZ_CP018047.1"/>
</dbReference>
<evidence type="ECO:0008006" key="4">
    <source>
        <dbReference type="Google" id="ProtNLM"/>
    </source>
</evidence>
<dbReference type="Proteomes" id="UP000189677">
    <property type="component" value="Chromosome"/>
</dbReference>
<feature type="compositionally biased region" description="Basic and acidic residues" evidence="1">
    <location>
        <begin position="18"/>
        <end position="27"/>
    </location>
</feature>
<accession>A0A1U9R134</accession>
<proteinExistence type="predicted"/>
<protein>
    <recommendedName>
        <fullName evidence="4">DUF3631 domain-containing protein</fullName>
    </recommendedName>
</protein>
<sequence length="221" mass="24242">MTTFPSPLDYLAGALHQDPPRSEIPHHRALPDAHTEVQRLDQQLLAQANRPRTGDGGPLESLIDLLVERLAAGAELSRLLATTACCHPDTCSQAAAPHSDFGNSPSPDQHDDDAGSDEEESFSSCPKDPPGLQCVVRAALHVFDVVGSPESMASWDLVDCLKDLPGLAEDRWAYAELNQSRLAQLMAPYGVFTRKVTYDDGRRPRSYRRKDLLAALPHIER</sequence>
<keyword evidence="3" id="KW-1185">Reference proteome</keyword>
<evidence type="ECO:0000313" key="3">
    <source>
        <dbReference type="Proteomes" id="UP000189677"/>
    </source>
</evidence>
<organism evidence="2 3">
    <name type="scientific">Streptomyces niveus</name>
    <name type="common">Streptomyces spheroides</name>
    <dbReference type="NCBI Taxonomy" id="193462"/>
    <lineage>
        <taxon>Bacteria</taxon>
        <taxon>Bacillati</taxon>
        <taxon>Actinomycetota</taxon>
        <taxon>Actinomycetes</taxon>
        <taxon>Kitasatosporales</taxon>
        <taxon>Streptomycetaceae</taxon>
        <taxon>Streptomyces</taxon>
    </lineage>
</organism>
<dbReference type="KEGG" id="snw:BBN63_32500"/>
<feature type="region of interest" description="Disordered" evidence="1">
    <location>
        <begin position="97"/>
        <end position="128"/>
    </location>
</feature>
<dbReference type="AlphaFoldDB" id="A0A1U9R134"/>
<name>A0A1U9R134_STRNV</name>
<evidence type="ECO:0000313" key="2">
    <source>
        <dbReference type="EMBL" id="AQU70202.1"/>
    </source>
</evidence>
<gene>
    <name evidence="2" type="ORF">BBN63_32500</name>
</gene>
<dbReference type="OrthoDB" id="4299293at2"/>